<feature type="chain" id="PRO_5007120131" description="Lipoprotein" evidence="1">
    <location>
        <begin position="23"/>
        <end position="165"/>
    </location>
</feature>
<comment type="caution">
    <text evidence="2">The sequence shown here is derived from an EMBL/GenBank/DDBJ whole genome shotgun (WGS) entry which is preliminary data.</text>
</comment>
<dbReference type="RefSeq" id="WP_059730191.1">
    <property type="nucleotide sequence ID" value="NZ_LOYH01000059.1"/>
</dbReference>
<name>A0A103ZIS2_BURCE</name>
<dbReference type="PROSITE" id="PS51257">
    <property type="entry name" value="PROKAR_LIPOPROTEIN"/>
    <property type="match status" value="1"/>
</dbReference>
<feature type="signal peptide" evidence="1">
    <location>
        <begin position="1"/>
        <end position="22"/>
    </location>
</feature>
<evidence type="ECO:0000256" key="1">
    <source>
        <dbReference type="SAM" id="SignalP"/>
    </source>
</evidence>
<dbReference type="AlphaFoldDB" id="A0A103ZIS2"/>
<proteinExistence type="predicted"/>
<gene>
    <name evidence="2" type="ORF">WS90_17270</name>
</gene>
<reference evidence="2 3" key="1">
    <citation type="submission" date="2015-11" db="EMBL/GenBank/DDBJ databases">
        <title>Expanding the genomic diversity of Burkholderia species for the development of highly accurate diagnostics.</title>
        <authorList>
            <person name="Sahl J."/>
            <person name="Keim P."/>
            <person name="Wagner D."/>
        </authorList>
    </citation>
    <scope>NUCLEOTIDE SEQUENCE [LARGE SCALE GENOMIC DNA]</scope>
    <source>
        <strain evidence="2 3">MSMB1302</strain>
    </source>
</reference>
<dbReference type="EMBL" id="LOYH01000059">
    <property type="protein sequence ID" value="KVK80818.1"/>
    <property type="molecule type" value="Genomic_DNA"/>
</dbReference>
<dbReference type="Proteomes" id="UP000069001">
    <property type="component" value="Unassembled WGS sequence"/>
</dbReference>
<accession>A0A103ZIS2</accession>
<evidence type="ECO:0000313" key="2">
    <source>
        <dbReference type="EMBL" id="KVK80818.1"/>
    </source>
</evidence>
<protein>
    <recommendedName>
        <fullName evidence="4">Lipoprotein</fullName>
    </recommendedName>
</protein>
<keyword evidence="1" id="KW-0732">Signal</keyword>
<evidence type="ECO:0008006" key="4">
    <source>
        <dbReference type="Google" id="ProtNLM"/>
    </source>
</evidence>
<sequence>MRKILSSSAVACMSSLAFTACAVATSHGPIRLDIRQIDGKPAACLPASDDTGSDPIQIRAVDVTRQTGPVSPVVTYWALEVPGSAPPVYLKRGECLVYGQTVAGAVVRAAPKALDINKFYSISIVPGGDYGPVYSSAFCVIRQAGGGVRIATPGQEGNPCASAGH</sequence>
<evidence type="ECO:0000313" key="3">
    <source>
        <dbReference type="Proteomes" id="UP000069001"/>
    </source>
</evidence>
<organism evidence="2 3">
    <name type="scientific">Burkholderia cepacia</name>
    <name type="common">Pseudomonas cepacia</name>
    <dbReference type="NCBI Taxonomy" id="292"/>
    <lineage>
        <taxon>Bacteria</taxon>
        <taxon>Pseudomonadati</taxon>
        <taxon>Pseudomonadota</taxon>
        <taxon>Betaproteobacteria</taxon>
        <taxon>Burkholderiales</taxon>
        <taxon>Burkholderiaceae</taxon>
        <taxon>Burkholderia</taxon>
        <taxon>Burkholderia cepacia complex</taxon>
    </lineage>
</organism>